<proteinExistence type="predicted"/>
<dbReference type="RefSeq" id="WP_324772986.1">
    <property type="nucleotide sequence ID" value="NZ_BAAATS010000013.1"/>
</dbReference>
<feature type="transmembrane region" description="Helical" evidence="2">
    <location>
        <begin position="53"/>
        <end position="76"/>
    </location>
</feature>
<dbReference type="Proteomes" id="UP001352223">
    <property type="component" value="Unassembled WGS sequence"/>
</dbReference>
<feature type="compositionally biased region" description="Basic and acidic residues" evidence="1">
    <location>
        <begin position="28"/>
        <end position="37"/>
    </location>
</feature>
<evidence type="ECO:0000313" key="4">
    <source>
        <dbReference type="Proteomes" id="UP001352223"/>
    </source>
</evidence>
<keyword evidence="2" id="KW-0812">Transmembrane</keyword>
<name>A0ABU6CK35_9ACTN</name>
<accession>A0ABU6CK35</accession>
<evidence type="ECO:0000256" key="1">
    <source>
        <dbReference type="SAM" id="MobiDB-lite"/>
    </source>
</evidence>
<keyword evidence="4" id="KW-1185">Reference proteome</keyword>
<protein>
    <submittedName>
        <fullName evidence="3">Uncharacterized protein</fullName>
    </submittedName>
</protein>
<dbReference type="EMBL" id="JAOZYB010000322">
    <property type="protein sequence ID" value="MEB3965063.1"/>
    <property type="molecule type" value="Genomic_DNA"/>
</dbReference>
<organism evidence="3 4">
    <name type="scientific">Streptomyces kunmingensis</name>
    <dbReference type="NCBI Taxonomy" id="68225"/>
    <lineage>
        <taxon>Bacteria</taxon>
        <taxon>Bacillati</taxon>
        <taxon>Actinomycetota</taxon>
        <taxon>Actinomycetes</taxon>
        <taxon>Kitasatosporales</taxon>
        <taxon>Streptomycetaceae</taxon>
        <taxon>Streptomyces</taxon>
    </lineage>
</organism>
<feature type="region of interest" description="Disordered" evidence="1">
    <location>
        <begin position="78"/>
        <end position="133"/>
    </location>
</feature>
<gene>
    <name evidence="3" type="ORF">OKJ48_33260</name>
</gene>
<comment type="caution">
    <text evidence="3">The sequence shown here is derived from an EMBL/GenBank/DDBJ whole genome shotgun (WGS) entry which is preliminary data.</text>
</comment>
<feature type="region of interest" description="Disordered" evidence="1">
    <location>
        <begin position="16"/>
        <end position="39"/>
    </location>
</feature>
<sequence length="133" mass="13606">MPEPLDDLALLRAADPVPAQGPRYADGPQHHRAERALDQLLHSSRTRRAGRVLVLRAEIAVCALAALLVLVLSYAAAPPASATPPPAGARSAQRAVELLSVAPESGPPEKSGASEPGSGTEEVLETAGPAPAC</sequence>
<evidence type="ECO:0000313" key="3">
    <source>
        <dbReference type="EMBL" id="MEB3965063.1"/>
    </source>
</evidence>
<keyword evidence="2" id="KW-0472">Membrane</keyword>
<evidence type="ECO:0000256" key="2">
    <source>
        <dbReference type="SAM" id="Phobius"/>
    </source>
</evidence>
<keyword evidence="2" id="KW-1133">Transmembrane helix</keyword>
<reference evidence="3 4" key="1">
    <citation type="submission" date="2022-10" db="EMBL/GenBank/DDBJ databases">
        <authorList>
            <person name="Xie J."/>
            <person name="Shen N."/>
        </authorList>
    </citation>
    <scope>NUCLEOTIDE SEQUENCE [LARGE SCALE GENOMIC DNA]</scope>
    <source>
        <strain evidence="3 4">DSM 41681</strain>
    </source>
</reference>